<dbReference type="PANTHER" id="PTHR23235">
    <property type="entry name" value="KRUEPPEL-LIKE TRANSCRIPTION FACTOR"/>
    <property type="match status" value="1"/>
</dbReference>
<dbReference type="STRING" id="1147741.A0A0R3S1H7"/>
<dbReference type="Pfam" id="PF00096">
    <property type="entry name" value="zf-C2H2"/>
    <property type="match status" value="1"/>
</dbReference>
<evidence type="ECO:0000256" key="1">
    <source>
        <dbReference type="ARBA" id="ARBA00022723"/>
    </source>
</evidence>
<dbReference type="PANTHER" id="PTHR23235:SF145">
    <property type="entry name" value="KRUPPEL-LIKE FACTOR 1"/>
    <property type="match status" value="1"/>
</dbReference>
<evidence type="ECO:0000313" key="7">
    <source>
        <dbReference type="Proteomes" id="UP000050640"/>
    </source>
</evidence>
<proteinExistence type="predicted"/>
<sequence length="341" mass="39630">MCSSNSPGPDINEIWEDISEFLDKERFGITNTQCCFSSLSPLDTAKINHQHSRALQIRSKDRALSDPPIVLSLPPMPKKQEIKHKETIGDDQALYYRREEAPQSLLNPSLPSLHISTLPYSRAINGSSEEQMENLPINQLPTTTSRKIHTITTPSISELQRLLKNSSSTKEKRTGERRSVRKNRSIHECVHPGCYKKYNKSSHLKAHLRTHSGERPYRCSWPSCFWKFARSDELTRHYRKHTGDRPFNCTLCCRSFSRSDHLNLHMKRIISHFNPRFNVPKKFIRKRDLIPSIFQYLKSMLSLSHVDRKKFKQRSIAEEKQVKYIESGEAIINDIETCFPI</sequence>
<dbReference type="GO" id="GO:0000978">
    <property type="term" value="F:RNA polymerase II cis-regulatory region sequence-specific DNA binding"/>
    <property type="evidence" value="ECO:0007669"/>
    <property type="project" value="TreeGrafter"/>
</dbReference>
<evidence type="ECO:0000256" key="3">
    <source>
        <dbReference type="ARBA" id="ARBA00022833"/>
    </source>
</evidence>
<dbReference type="PROSITE" id="PS50157">
    <property type="entry name" value="ZINC_FINGER_C2H2_2"/>
    <property type="match status" value="3"/>
</dbReference>
<dbReference type="PROSITE" id="PS00028">
    <property type="entry name" value="ZINC_FINGER_C2H2_1"/>
    <property type="match status" value="2"/>
</dbReference>
<protein>
    <submittedName>
        <fullName evidence="8">C2H2-type domain-containing protein</fullName>
    </submittedName>
</protein>
<dbReference type="WBParaSite" id="EEL_0000852101-mRNA-1">
    <property type="protein sequence ID" value="EEL_0000852101-mRNA-1"/>
    <property type="gene ID" value="EEL_0000852101"/>
</dbReference>
<dbReference type="AlphaFoldDB" id="A0A0R3S1H7"/>
<keyword evidence="3" id="KW-0862">Zinc</keyword>
<keyword evidence="2 4" id="KW-0863">Zinc-finger</keyword>
<name>A0A0R3S1H7_9BILA</name>
<keyword evidence="7" id="KW-1185">Reference proteome</keyword>
<evidence type="ECO:0000313" key="8">
    <source>
        <dbReference type="WBParaSite" id="EEL_0000852101-mRNA-1"/>
    </source>
</evidence>
<evidence type="ECO:0000256" key="4">
    <source>
        <dbReference type="PROSITE-ProRule" id="PRU00042"/>
    </source>
</evidence>
<dbReference type="SUPFAM" id="SSF57667">
    <property type="entry name" value="beta-beta-alpha zinc fingers"/>
    <property type="match status" value="2"/>
</dbReference>
<organism evidence="7 8">
    <name type="scientific">Elaeophora elaphi</name>
    <dbReference type="NCBI Taxonomy" id="1147741"/>
    <lineage>
        <taxon>Eukaryota</taxon>
        <taxon>Metazoa</taxon>
        <taxon>Ecdysozoa</taxon>
        <taxon>Nematoda</taxon>
        <taxon>Chromadorea</taxon>
        <taxon>Rhabditida</taxon>
        <taxon>Spirurina</taxon>
        <taxon>Spiruromorpha</taxon>
        <taxon>Filarioidea</taxon>
        <taxon>Onchocercidae</taxon>
        <taxon>Elaeophora</taxon>
    </lineage>
</organism>
<dbReference type="Gene3D" id="3.30.160.60">
    <property type="entry name" value="Classic Zinc Finger"/>
    <property type="match status" value="3"/>
</dbReference>
<accession>A0A0R3S1H7</accession>
<feature type="domain" description="C2H2-type" evidence="6">
    <location>
        <begin position="247"/>
        <end position="277"/>
    </location>
</feature>
<keyword evidence="1" id="KW-0479">Metal-binding</keyword>
<evidence type="ECO:0000259" key="6">
    <source>
        <dbReference type="PROSITE" id="PS50157"/>
    </source>
</evidence>
<dbReference type="InterPro" id="IPR013087">
    <property type="entry name" value="Znf_C2H2_type"/>
</dbReference>
<feature type="domain" description="C2H2-type" evidence="6">
    <location>
        <begin position="187"/>
        <end position="216"/>
    </location>
</feature>
<dbReference type="GO" id="GO:0000981">
    <property type="term" value="F:DNA-binding transcription factor activity, RNA polymerase II-specific"/>
    <property type="evidence" value="ECO:0007669"/>
    <property type="project" value="TreeGrafter"/>
</dbReference>
<dbReference type="GO" id="GO:0008270">
    <property type="term" value="F:zinc ion binding"/>
    <property type="evidence" value="ECO:0007669"/>
    <property type="project" value="UniProtKB-KW"/>
</dbReference>
<dbReference type="SMART" id="SM00355">
    <property type="entry name" value="ZnF_C2H2"/>
    <property type="match status" value="3"/>
</dbReference>
<dbReference type="InterPro" id="IPR036236">
    <property type="entry name" value="Znf_C2H2_sf"/>
</dbReference>
<evidence type="ECO:0000256" key="2">
    <source>
        <dbReference type="ARBA" id="ARBA00022771"/>
    </source>
</evidence>
<dbReference type="FunFam" id="3.30.160.60:FF:000007">
    <property type="entry name" value="Basic krueppel-like factor 3"/>
    <property type="match status" value="1"/>
</dbReference>
<evidence type="ECO:0000256" key="5">
    <source>
        <dbReference type="SAM" id="MobiDB-lite"/>
    </source>
</evidence>
<feature type="compositionally biased region" description="Basic and acidic residues" evidence="5">
    <location>
        <begin position="169"/>
        <end position="178"/>
    </location>
</feature>
<dbReference type="Proteomes" id="UP000050640">
    <property type="component" value="Unplaced"/>
</dbReference>
<feature type="domain" description="C2H2-type" evidence="6">
    <location>
        <begin position="217"/>
        <end position="246"/>
    </location>
</feature>
<feature type="region of interest" description="Disordered" evidence="5">
    <location>
        <begin position="163"/>
        <end position="182"/>
    </location>
</feature>
<reference evidence="8" key="1">
    <citation type="submission" date="2017-02" db="UniProtKB">
        <authorList>
            <consortium name="WormBaseParasite"/>
        </authorList>
    </citation>
    <scope>IDENTIFICATION</scope>
</reference>